<evidence type="ECO:0000313" key="6">
    <source>
        <dbReference type="EMBL" id="KAI5076360.1"/>
    </source>
</evidence>
<dbReference type="Proteomes" id="UP000886520">
    <property type="component" value="Chromosome 8"/>
</dbReference>
<evidence type="ECO:0000313" key="7">
    <source>
        <dbReference type="Proteomes" id="UP000886520"/>
    </source>
</evidence>
<dbReference type="Pfam" id="PF00155">
    <property type="entry name" value="Aminotran_1_2"/>
    <property type="match status" value="1"/>
</dbReference>
<evidence type="ECO:0000256" key="4">
    <source>
        <dbReference type="ARBA" id="ARBA00022898"/>
    </source>
</evidence>
<dbReference type="InterPro" id="IPR015422">
    <property type="entry name" value="PyrdxlP-dep_Trfase_small"/>
</dbReference>
<keyword evidence="3" id="KW-0808">Transferase</keyword>
<accession>A0A9D4ZKP5</accession>
<dbReference type="Gene3D" id="3.90.1150.10">
    <property type="entry name" value="Aspartate Aminotransferase, domain 1"/>
    <property type="match status" value="1"/>
</dbReference>
<dbReference type="PANTHER" id="PTHR43807">
    <property type="entry name" value="FI04487P"/>
    <property type="match status" value="1"/>
</dbReference>
<keyword evidence="7" id="KW-1185">Reference proteome</keyword>
<evidence type="ECO:0000256" key="3">
    <source>
        <dbReference type="ARBA" id="ARBA00022679"/>
    </source>
</evidence>
<dbReference type="InterPro" id="IPR051326">
    <property type="entry name" value="Kynurenine-oxoglutarate_AT"/>
</dbReference>
<dbReference type="AlphaFoldDB" id="A0A9D4ZKP5"/>
<comment type="cofactor">
    <cofactor evidence="1">
        <name>pyridoxal 5'-phosphate</name>
        <dbReference type="ChEBI" id="CHEBI:597326"/>
    </cofactor>
</comment>
<reference evidence="6" key="1">
    <citation type="submission" date="2021-01" db="EMBL/GenBank/DDBJ databases">
        <title>Adiantum capillus-veneris genome.</title>
        <authorList>
            <person name="Fang Y."/>
            <person name="Liao Q."/>
        </authorList>
    </citation>
    <scope>NUCLEOTIDE SEQUENCE</scope>
    <source>
        <strain evidence="6">H3</strain>
        <tissue evidence="6">Leaf</tissue>
    </source>
</reference>
<dbReference type="EMBL" id="JABFUD020000008">
    <property type="protein sequence ID" value="KAI5076360.1"/>
    <property type="molecule type" value="Genomic_DNA"/>
</dbReference>
<dbReference type="Gene3D" id="3.40.640.10">
    <property type="entry name" value="Type I PLP-dependent aspartate aminotransferase-like (Major domain)"/>
    <property type="match status" value="1"/>
</dbReference>
<comment type="caution">
    <text evidence="6">The sequence shown here is derived from an EMBL/GenBank/DDBJ whole genome shotgun (WGS) entry which is preliminary data.</text>
</comment>
<evidence type="ECO:0000256" key="2">
    <source>
        <dbReference type="ARBA" id="ARBA00022576"/>
    </source>
</evidence>
<dbReference type="GO" id="GO:0005737">
    <property type="term" value="C:cytoplasm"/>
    <property type="evidence" value="ECO:0007669"/>
    <property type="project" value="TreeGrafter"/>
</dbReference>
<organism evidence="6 7">
    <name type="scientific">Adiantum capillus-veneris</name>
    <name type="common">Maidenhair fern</name>
    <dbReference type="NCBI Taxonomy" id="13818"/>
    <lineage>
        <taxon>Eukaryota</taxon>
        <taxon>Viridiplantae</taxon>
        <taxon>Streptophyta</taxon>
        <taxon>Embryophyta</taxon>
        <taxon>Tracheophyta</taxon>
        <taxon>Polypodiopsida</taxon>
        <taxon>Polypodiidae</taxon>
        <taxon>Polypodiales</taxon>
        <taxon>Pteridineae</taxon>
        <taxon>Pteridaceae</taxon>
        <taxon>Vittarioideae</taxon>
        <taxon>Adiantum</taxon>
    </lineage>
</organism>
<dbReference type="GO" id="GO:0030170">
    <property type="term" value="F:pyridoxal phosphate binding"/>
    <property type="evidence" value="ECO:0007669"/>
    <property type="project" value="InterPro"/>
</dbReference>
<proteinExistence type="predicted"/>
<protein>
    <recommendedName>
        <fullName evidence="5">Aminotransferase class I/classII large domain-containing protein</fullName>
    </recommendedName>
</protein>
<sequence>MISRRLEKFKTTIFTEISILAVKHQAINLGQGFPNFDGPDFIKEAAIEAIKQGNNQYARGFGIPPLNAAIADRFHKDTGLTVDPETEVTVTSGCTEAIAASMIGENSDFKATGLCCA</sequence>
<dbReference type="InterPro" id="IPR015421">
    <property type="entry name" value="PyrdxlP-dep_Trfase_major"/>
</dbReference>
<feature type="domain" description="Aminotransferase class I/classII large" evidence="5">
    <location>
        <begin position="26"/>
        <end position="102"/>
    </location>
</feature>
<keyword evidence="4" id="KW-0663">Pyridoxal phosphate</keyword>
<evidence type="ECO:0000256" key="1">
    <source>
        <dbReference type="ARBA" id="ARBA00001933"/>
    </source>
</evidence>
<dbReference type="InterPro" id="IPR004839">
    <property type="entry name" value="Aminotransferase_I/II_large"/>
</dbReference>
<dbReference type="GO" id="GO:0016212">
    <property type="term" value="F:kynurenine-oxoglutarate transaminase activity"/>
    <property type="evidence" value="ECO:0007669"/>
    <property type="project" value="TreeGrafter"/>
</dbReference>
<dbReference type="SUPFAM" id="SSF53383">
    <property type="entry name" value="PLP-dependent transferases"/>
    <property type="match status" value="1"/>
</dbReference>
<dbReference type="PANTHER" id="PTHR43807:SF20">
    <property type="entry name" value="FI04487P"/>
    <property type="match status" value="1"/>
</dbReference>
<gene>
    <name evidence="6" type="ORF">GOP47_0008425</name>
</gene>
<dbReference type="InterPro" id="IPR015424">
    <property type="entry name" value="PyrdxlP-dep_Trfase"/>
</dbReference>
<keyword evidence="2" id="KW-0032">Aminotransferase</keyword>
<name>A0A9D4ZKP5_ADICA</name>
<evidence type="ECO:0000259" key="5">
    <source>
        <dbReference type="Pfam" id="PF00155"/>
    </source>
</evidence>
<dbReference type="OrthoDB" id="1681109at2759"/>